<dbReference type="FunFam" id="1.25.40.10:FF:000344">
    <property type="entry name" value="Pentatricopeptide repeat-containing protein"/>
    <property type="match status" value="1"/>
</dbReference>
<dbReference type="AlphaFoldDB" id="A0A8T2SQR4"/>
<dbReference type="FunFam" id="1.25.40.10:FF:000031">
    <property type="entry name" value="Pentatricopeptide repeat-containing protein mitochondrial"/>
    <property type="match status" value="1"/>
</dbReference>
<feature type="repeat" description="PPR" evidence="2">
    <location>
        <begin position="293"/>
        <end position="327"/>
    </location>
</feature>
<evidence type="ECO:0000256" key="1">
    <source>
        <dbReference type="ARBA" id="ARBA00022737"/>
    </source>
</evidence>
<dbReference type="GO" id="GO:0003723">
    <property type="term" value="F:RNA binding"/>
    <property type="evidence" value="ECO:0007669"/>
    <property type="project" value="InterPro"/>
</dbReference>
<dbReference type="OrthoDB" id="185373at2759"/>
<feature type="repeat" description="PPR" evidence="2">
    <location>
        <begin position="191"/>
        <end position="225"/>
    </location>
</feature>
<dbReference type="PANTHER" id="PTHR47926">
    <property type="entry name" value="PENTATRICOPEPTIDE REPEAT-CONTAINING PROTEIN"/>
    <property type="match status" value="1"/>
</dbReference>
<dbReference type="FunFam" id="1.25.40.10:FF:000073">
    <property type="entry name" value="Pentatricopeptide repeat-containing protein chloroplastic"/>
    <property type="match status" value="2"/>
</dbReference>
<name>A0A8T2SQR4_CERRI</name>
<sequence length="861" mass="95610">MACLHARIDVQRPIAESTLLGDTAVLDDCSLVTHGPENLEFSWRDAARNPNQCWDLQNVKVNHSPYWDQKEKIRHYAVDFRGNHGNSTSSCKKRLLGDFCSEDEEEELVKGNESDQNKKKMNNEAYTIVALLKSCTDQKDLQRGCELHADAVDKGLLEGNVFLGSALVNMYAKCGALNKAQDVFDEMTTRNVVSWNALIGGYAQSGCGEEALRHFERMQIEFVSPNAITYACALKACTIIRALDKGQRIYAKITEKQLLRGNAVLINSVIDMYIKCGAHEKAREVFDEFQPQDVFSWTTIITGYIHHGNVKEAFSLYDMMHEKGISPNGVTFTCILKACADAQALYKGEEVHGHAAEGSWLEKEVSVANAVIDMYAKCGALGKAKEVFDNLASPDIVSFNVLITGYVQHGYSEYALGIYKHMRLNKICPNAVTLSCLLKACGNMALLESGQHIHAHILRVGLLGRDTVVANALMDMYSKCSVLTKAREIFIEMHDRDVVSWTTMIVGYVEHGFNHDALKCFEQMQLDGFSPDAITFACVLKACGNIKAAKKGQNIHALLQKSMLEQETLVVNSLIDMYAKCGLTVKAQKVFDQLKHRDVISWNALIAGYVQHECYEKAANCFHCMQVEGFLPDAFTFACMSKVCAGFGAFQLGQKIHSEVVKYGILEKDSIIGTGLVDMYANCGMLLEAKDVFDKLPNKTVVLWSAFMEGYAQFGKDEIVINALDKMIQEGGLPDSITMTILLNVYSHRGLLVNGQSYFELMSEDYGVTPGLEHYTCMVDLFGRAGHFDEAASLIKEMPFSVNLTLLNTFLGACKNWENLELGTWAFEWGLQLHENDGASFVGMSNLFGAFSMEEDTGGLS</sequence>
<evidence type="ECO:0000313" key="4">
    <source>
        <dbReference type="Proteomes" id="UP000825935"/>
    </source>
</evidence>
<proteinExistence type="predicted"/>
<dbReference type="EMBL" id="CM035423">
    <property type="protein sequence ID" value="KAH7365537.1"/>
    <property type="molecule type" value="Genomic_DNA"/>
</dbReference>
<protein>
    <recommendedName>
        <fullName evidence="5">Pentatricopeptide repeat-containing protein</fullName>
    </recommendedName>
</protein>
<gene>
    <name evidence="3" type="ORF">KP509_18G033700</name>
</gene>
<dbReference type="PROSITE" id="PS51375">
    <property type="entry name" value="PPR"/>
    <property type="match status" value="5"/>
</dbReference>
<feature type="repeat" description="PPR" evidence="2">
    <location>
        <begin position="395"/>
        <end position="429"/>
    </location>
</feature>
<dbReference type="Pfam" id="PF01535">
    <property type="entry name" value="PPR"/>
    <property type="match status" value="6"/>
</dbReference>
<evidence type="ECO:0000256" key="2">
    <source>
        <dbReference type="PROSITE-ProRule" id="PRU00708"/>
    </source>
</evidence>
<dbReference type="Pfam" id="PF13041">
    <property type="entry name" value="PPR_2"/>
    <property type="match status" value="5"/>
</dbReference>
<comment type="caution">
    <text evidence="3">The sequence shown here is derived from an EMBL/GenBank/DDBJ whole genome shotgun (WGS) entry which is preliminary data.</text>
</comment>
<dbReference type="InterPro" id="IPR002885">
    <property type="entry name" value="PPR_rpt"/>
</dbReference>
<dbReference type="FunFam" id="1.25.40.10:FF:000158">
    <property type="entry name" value="pentatricopeptide repeat-containing protein At2g33680"/>
    <property type="match status" value="1"/>
</dbReference>
<feature type="repeat" description="PPR" evidence="2">
    <location>
        <begin position="598"/>
        <end position="632"/>
    </location>
</feature>
<dbReference type="SUPFAM" id="SSF48452">
    <property type="entry name" value="TPR-like"/>
    <property type="match status" value="1"/>
</dbReference>
<keyword evidence="4" id="KW-1185">Reference proteome</keyword>
<dbReference type="Proteomes" id="UP000825935">
    <property type="component" value="Chromosome 18"/>
</dbReference>
<dbReference type="GO" id="GO:0048731">
    <property type="term" value="P:system development"/>
    <property type="evidence" value="ECO:0007669"/>
    <property type="project" value="UniProtKB-ARBA"/>
</dbReference>
<dbReference type="OMA" id="CESIYNA"/>
<dbReference type="InterPro" id="IPR011990">
    <property type="entry name" value="TPR-like_helical_dom_sf"/>
</dbReference>
<dbReference type="NCBIfam" id="TIGR00756">
    <property type="entry name" value="PPR"/>
    <property type="match status" value="6"/>
</dbReference>
<dbReference type="Gene3D" id="1.25.40.10">
    <property type="entry name" value="Tetratricopeptide repeat domain"/>
    <property type="match status" value="6"/>
</dbReference>
<dbReference type="FunFam" id="1.25.40.10:FF:000285">
    <property type="entry name" value="Pentatricopeptide repeat-containing protein, chloroplastic"/>
    <property type="match status" value="1"/>
</dbReference>
<organism evidence="3 4">
    <name type="scientific">Ceratopteris richardii</name>
    <name type="common">Triangle waterfern</name>
    <dbReference type="NCBI Taxonomy" id="49495"/>
    <lineage>
        <taxon>Eukaryota</taxon>
        <taxon>Viridiplantae</taxon>
        <taxon>Streptophyta</taxon>
        <taxon>Embryophyta</taxon>
        <taxon>Tracheophyta</taxon>
        <taxon>Polypodiopsida</taxon>
        <taxon>Polypodiidae</taxon>
        <taxon>Polypodiales</taxon>
        <taxon>Pteridineae</taxon>
        <taxon>Pteridaceae</taxon>
        <taxon>Parkerioideae</taxon>
        <taxon>Ceratopteris</taxon>
    </lineage>
</organism>
<reference evidence="3" key="1">
    <citation type="submission" date="2021-08" db="EMBL/GenBank/DDBJ databases">
        <title>WGS assembly of Ceratopteris richardii.</title>
        <authorList>
            <person name="Marchant D.B."/>
            <person name="Chen G."/>
            <person name="Jenkins J."/>
            <person name="Shu S."/>
            <person name="Leebens-Mack J."/>
            <person name="Grimwood J."/>
            <person name="Schmutz J."/>
            <person name="Soltis P."/>
            <person name="Soltis D."/>
            <person name="Chen Z.-H."/>
        </authorList>
    </citation>
    <scope>NUCLEOTIDE SEQUENCE</scope>
    <source>
        <strain evidence="3">Whitten #5841</strain>
        <tissue evidence="3">Leaf</tissue>
    </source>
</reference>
<evidence type="ECO:0008006" key="5">
    <source>
        <dbReference type="Google" id="ProtNLM"/>
    </source>
</evidence>
<dbReference type="GO" id="GO:0009451">
    <property type="term" value="P:RNA modification"/>
    <property type="evidence" value="ECO:0007669"/>
    <property type="project" value="InterPro"/>
</dbReference>
<accession>A0A8T2SQR4</accession>
<dbReference type="InterPro" id="IPR046960">
    <property type="entry name" value="PPR_At4g14850-like_plant"/>
</dbReference>
<keyword evidence="1" id="KW-0677">Repeat</keyword>
<feature type="repeat" description="PPR" evidence="2">
    <location>
        <begin position="497"/>
        <end position="531"/>
    </location>
</feature>
<evidence type="ECO:0000313" key="3">
    <source>
        <dbReference type="EMBL" id="KAH7365537.1"/>
    </source>
</evidence>